<name>A0A2Z2NPN0_9GAMM</name>
<dbReference type="EMBL" id="CP018632">
    <property type="protein sequence ID" value="ASJ73406.1"/>
    <property type="molecule type" value="Genomic_DNA"/>
</dbReference>
<gene>
    <name evidence="1" type="ORF">IMCC3135_16620</name>
</gene>
<protein>
    <submittedName>
        <fullName evidence="1">Uncharacterized protein</fullName>
    </submittedName>
</protein>
<sequence length="185" mass="21552">MTSIKTSVATDKSKRIEYVSDDRQSDLSQQFSNLIEVHHIEDDESYKTLAISVFDHWLNDSEARDLLAIDKSESSDEPRRNSALNGLRSIMAQSTECLSYEIVERNGHEYPMFYRFNTSQDLCKYFSQSPYGVSAKFHFKIVLPKLSALYFEGHDFTNYLYYKDDNHIRRIRSWIADAGLHVLES</sequence>
<proteinExistence type="predicted"/>
<dbReference type="KEGG" id="gai:IMCC3135_16620"/>
<accession>A0A2Z2NPN0</accession>
<dbReference type="Proteomes" id="UP000250079">
    <property type="component" value="Chromosome"/>
</dbReference>
<evidence type="ECO:0000313" key="1">
    <source>
        <dbReference type="EMBL" id="ASJ73406.1"/>
    </source>
</evidence>
<dbReference type="AlphaFoldDB" id="A0A2Z2NPN0"/>
<evidence type="ECO:0000313" key="2">
    <source>
        <dbReference type="Proteomes" id="UP000250079"/>
    </source>
</evidence>
<keyword evidence="2" id="KW-1185">Reference proteome</keyword>
<reference evidence="1 2" key="1">
    <citation type="submission" date="2016-12" db="EMBL/GenBank/DDBJ databases">
        <authorList>
            <person name="Song W.-J."/>
            <person name="Kurnit D.M."/>
        </authorList>
    </citation>
    <scope>NUCLEOTIDE SEQUENCE [LARGE SCALE GENOMIC DNA]</scope>
    <source>
        <strain evidence="1 2">IMCC3135</strain>
    </source>
</reference>
<organism evidence="1 2">
    <name type="scientific">Granulosicoccus antarcticus IMCC3135</name>
    <dbReference type="NCBI Taxonomy" id="1192854"/>
    <lineage>
        <taxon>Bacteria</taxon>
        <taxon>Pseudomonadati</taxon>
        <taxon>Pseudomonadota</taxon>
        <taxon>Gammaproteobacteria</taxon>
        <taxon>Chromatiales</taxon>
        <taxon>Granulosicoccaceae</taxon>
        <taxon>Granulosicoccus</taxon>
    </lineage>
</organism>